<accession>A0A2P2QSG2</accession>
<dbReference type="EMBL" id="GGEC01089466">
    <property type="protein sequence ID" value="MBX69950.1"/>
    <property type="molecule type" value="Transcribed_RNA"/>
</dbReference>
<evidence type="ECO:0000313" key="1">
    <source>
        <dbReference type="EMBL" id="MBX69950.1"/>
    </source>
</evidence>
<proteinExistence type="predicted"/>
<sequence>MAIQGKLSCFLVYESIGSSDQTASQWSLSVQCPLMEKVSSQAYRPSGNFELLDIRQSIIVFLFDL</sequence>
<name>A0A2P2QSG2_RHIMU</name>
<reference evidence="1" key="1">
    <citation type="submission" date="2018-02" db="EMBL/GenBank/DDBJ databases">
        <title>Rhizophora mucronata_Transcriptome.</title>
        <authorList>
            <person name="Meera S.P."/>
            <person name="Sreeshan A."/>
            <person name="Augustine A."/>
        </authorList>
    </citation>
    <scope>NUCLEOTIDE SEQUENCE</scope>
    <source>
        <tissue evidence="1">Leaf</tissue>
    </source>
</reference>
<protein>
    <submittedName>
        <fullName evidence="1">Uncharacterized protein</fullName>
    </submittedName>
</protein>
<dbReference type="AlphaFoldDB" id="A0A2P2QSG2"/>
<organism evidence="1">
    <name type="scientific">Rhizophora mucronata</name>
    <name type="common">Asiatic mangrove</name>
    <dbReference type="NCBI Taxonomy" id="61149"/>
    <lineage>
        <taxon>Eukaryota</taxon>
        <taxon>Viridiplantae</taxon>
        <taxon>Streptophyta</taxon>
        <taxon>Embryophyta</taxon>
        <taxon>Tracheophyta</taxon>
        <taxon>Spermatophyta</taxon>
        <taxon>Magnoliopsida</taxon>
        <taxon>eudicotyledons</taxon>
        <taxon>Gunneridae</taxon>
        <taxon>Pentapetalae</taxon>
        <taxon>rosids</taxon>
        <taxon>fabids</taxon>
        <taxon>Malpighiales</taxon>
        <taxon>Rhizophoraceae</taxon>
        <taxon>Rhizophora</taxon>
    </lineage>
</organism>